<gene>
    <name evidence="2" type="ORF">FIBSPDRAFT_889030</name>
</gene>
<evidence type="ECO:0000313" key="3">
    <source>
        <dbReference type="Proteomes" id="UP000076532"/>
    </source>
</evidence>
<dbReference type="Proteomes" id="UP000076532">
    <property type="component" value="Unassembled WGS sequence"/>
</dbReference>
<evidence type="ECO:0000256" key="1">
    <source>
        <dbReference type="SAM" id="MobiDB-lite"/>
    </source>
</evidence>
<feature type="compositionally biased region" description="Basic and acidic residues" evidence="1">
    <location>
        <begin position="71"/>
        <end position="89"/>
    </location>
</feature>
<organism evidence="2 3">
    <name type="scientific">Athelia psychrophila</name>
    <dbReference type="NCBI Taxonomy" id="1759441"/>
    <lineage>
        <taxon>Eukaryota</taxon>
        <taxon>Fungi</taxon>
        <taxon>Dikarya</taxon>
        <taxon>Basidiomycota</taxon>
        <taxon>Agaricomycotina</taxon>
        <taxon>Agaricomycetes</taxon>
        <taxon>Agaricomycetidae</taxon>
        <taxon>Atheliales</taxon>
        <taxon>Atheliaceae</taxon>
        <taxon>Athelia</taxon>
    </lineage>
</organism>
<proteinExistence type="predicted"/>
<name>A0A166MUK6_9AGAM</name>
<reference evidence="2 3" key="1">
    <citation type="journal article" date="2016" name="Mol. Biol. Evol.">
        <title>Comparative Genomics of Early-Diverging Mushroom-Forming Fungi Provides Insights into the Origins of Lignocellulose Decay Capabilities.</title>
        <authorList>
            <person name="Nagy L.G."/>
            <person name="Riley R."/>
            <person name="Tritt A."/>
            <person name="Adam C."/>
            <person name="Daum C."/>
            <person name="Floudas D."/>
            <person name="Sun H."/>
            <person name="Yadav J.S."/>
            <person name="Pangilinan J."/>
            <person name="Larsson K.H."/>
            <person name="Matsuura K."/>
            <person name="Barry K."/>
            <person name="Labutti K."/>
            <person name="Kuo R."/>
            <person name="Ohm R.A."/>
            <person name="Bhattacharya S.S."/>
            <person name="Shirouzu T."/>
            <person name="Yoshinaga Y."/>
            <person name="Martin F.M."/>
            <person name="Grigoriev I.V."/>
            <person name="Hibbett D.S."/>
        </authorList>
    </citation>
    <scope>NUCLEOTIDE SEQUENCE [LARGE SCALE GENOMIC DNA]</scope>
    <source>
        <strain evidence="2 3">CBS 109695</strain>
    </source>
</reference>
<dbReference type="AlphaFoldDB" id="A0A166MUK6"/>
<feature type="compositionally biased region" description="Basic and acidic residues" evidence="1">
    <location>
        <begin position="245"/>
        <end position="259"/>
    </location>
</feature>
<keyword evidence="3" id="KW-1185">Reference proteome</keyword>
<protein>
    <submittedName>
        <fullName evidence="2">Uncharacterized protein</fullName>
    </submittedName>
</protein>
<sequence>MKGELRWGSYNRGVLRVVPVQGVGRGAEDGPSLLVVAITMPPLAPRPRERLPHRVAHHPRRLRARTHTHTHAPEAHTPERRAAREGRERAEALELSEDGANLVQDALSVHAWTRMGAKRGGGGGGARAVEVWVMRGTGRLCAGSLKTLAGVWVSLPDLQNGKRHVRAAEHRSKASSPSATRYSASTAQIRCTWSAGFRFAPLLPRLSGRVRVGAVPPEVSSLSFGTVRLLDELTERPRLPCPTRFELHAPERARRDGRERRKKRRERRELVDTDRKNRL</sequence>
<feature type="region of interest" description="Disordered" evidence="1">
    <location>
        <begin position="65"/>
        <end position="89"/>
    </location>
</feature>
<feature type="compositionally biased region" description="Basic and acidic residues" evidence="1">
    <location>
        <begin position="267"/>
        <end position="279"/>
    </location>
</feature>
<accession>A0A166MUK6</accession>
<dbReference type="EMBL" id="KV417527">
    <property type="protein sequence ID" value="KZP24332.1"/>
    <property type="molecule type" value="Genomic_DNA"/>
</dbReference>
<feature type="region of interest" description="Disordered" evidence="1">
    <location>
        <begin position="241"/>
        <end position="279"/>
    </location>
</feature>
<evidence type="ECO:0000313" key="2">
    <source>
        <dbReference type="EMBL" id="KZP24332.1"/>
    </source>
</evidence>